<evidence type="ECO:0000256" key="7">
    <source>
        <dbReference type="ARBA" id="ARBA00023242"/>
    </source>
</evidence>
<evidence type="ECO:0000256" key="2">
    <source>
        <dbReference type="ARBA" id="ARBA00010916"/>
    </source>
</evidence>
<evidence type="ECO:0000256" key="8">
    <source>
        <dbReference type="SAM" id="Coils"/>
    </source>
</evidence>
<evidence type="ECO:0000313" key="9">
    <source>
        <dbReference type="EMBL" id="KAJ8909110.1"/>
    </source>
</evidence>
<evidence type="ECO:0000256" key="1">
    <source>
        <dbReference type="ARBA" id="ARBA00004123"/>
    </source>
</evidence>
<dbReference type="InterPro" id="IPR015418">
    <property type="entry name" value="Eaf6"/>
</dbReference>
<comment type="caution">
    <text evidence="9">The sequence shown here is derived from an EMBL/GenBank/DDBJ whole genome shotgun (WGS) entry which is preliminary data.</text>
</comment>
<dbReference type="Pfam" id="PF09340">
    <property type="entry name" value="NuA4"/>
    <property type="match status" value="1"/>
</dbReference>
<keyword evidence="4" id="KW-0805">Transcription regulation</keyword>
<comment type="subcellular location">
    <subcellularLocation>
        <location evidence="1">Nucleus</location>
    </subcellularLocation>
</comment>
<dbReference type="GO" id="GO:0000123">
    <property type="term" value="C:histone acetyltransferase complex"/>
    <property type="evidence" value="ECO:0007669"/>
    <property type="project" value="InterPro"/>
</dbReference>
<evidence type="ECO:0008006" key="11">
    <source>
        <dbReference type="Google" id="ProtNLM"/>
    </source>
</evidence>
<dbReference type="GO" id="GO:0006325">
    <property type="term" value="P:chromatin organization"/>
    <property type="evidence" value="ECO:0007669"/>
    <property type="project" value="UniProtKB-KW"/>
</dbReference>
<evidence type="ECO:0000256" key="4">
    <source>
        <dbReference type="ARBA" id="ARBA00023015"/>
    </source>
</evidence>
<reference evidence="9 10" key="1">
    <citation type="journal article" date="2023" name="Nat. Commun.">
        <title>Origin of minicircular mitochondrial genomes in red algae.</title>
        <authorList>
            <person name="Lee Y."/>
            <person name="Cho C.H."/>
            <person name="Lee Y.M."/>
            <person name="Park S.I."/>
            <person name="Yang J.H."/>
            <person name="West J.A."/>
            <person name="Bhattacharya D."/>
            <person name="Yoon H.S."/>
        </authorList>
    </citation>
    <scope>NUCLEOTIDE SEQUENCE [LARGE SCALE GENOMIC DNA]</scope>
    <source>
        <strain evidence="9 10">CCMP1338</strain>
        <tissue evidence="9">Whole cell</tissue>
    </source>
</reference>
<evidence type="ECO:0000256" key="5">
    <source>
        <dbReference type="ARBA" id="ARBA00023054"/>
    </source>
</evidence>
<keyword evidence="7" id="KW-0539">Nucleus</keyword>
<protein>
    <recommendedName>
        <fullName evidence="11">Chromatin modification-related protein MEAF6</fullName>
    </recommendedName>
</protein>
<dbReference type="EMBL" id="JAMWBK010000001">
    <property type="protein sequence ID" value="KAJ8909110.1"/>
    <property type="molecule type" value="Genomic_DNA"/>
</dbReference>
<dbReference type="AlphaFoldDB" id="A0AAV8V2N0"/>
<dbReference type="Proteomes" id="UP001157974">
    <property type="component" value="Unassembled WGS sequence"/>
</dbReference>
<organism evidence="9 10">
    <name type="scientific">Rhodosorus marinus</name>
    <dbReference type="NCBI Taxonomy" id="101924"/>
    <lineage>
        <taxon>Eukaryota</taxon>
        <taxon>Rhodophyta</taxon>
        <taxon>Stylonematophyceae</taxon>
        <taxon>Stylonematales</taxon>
        <taxon>Stylonemataceae</taxon>
        <taxon>Rhodosorus</taxon>
    </lineage>
</organism>
<accession>A0AAV8V2N0</accession>
<dbReference type="GO" id="GO:0005634">
    <property type="term" value="C:nucleus"/>
    <property type="evidence" value="ECO:0007669"/>
    <property type="project" value="UniProtKB-SubCell"/>
</dbReference>
<gene>
    <name evidence="9" type="ORF">NDN08_005806</name>
</gene>
<proteinExistence type="inferred from homology"/>
<comment type="similarity">
    <text evidence="2">Belongs to the EAF6 family.</text>
</comment>
<keyword evidence="3" id="KW-0156">Chromatin regulator</keyword>
<dbReference type="PANTHER" id="PTHR13476">
    <property type="entry name" value="CHROMATIN MODIFICATION-RELATED PROTEIN MEAF6"/>
    <property type="match status" value="1"/>
</dbReference>
<sequence>MVRSDDKALVADLNAMRAKVAEAESKLAELEGEIQSRESEYYKETLTRGNVVKGWETFLKRPDKSWNSVQARKIKAVDRIFSNSSTSRAPEVQPGDGEKVPKKIVIQSGGILKKKKFKKKVSEG</sequence>
<evidence type="ECO:0000256" key="3">
    <source>
        <dbReference type="ARBA" id="ARBA00022853"/>
    </source>
</evidence>
<name>A0AAV8V2N0_9RHOD</name>
<keyword evidence="5 8" id="KW-0175">Coiled coil</keyword>
<keyword evidence="10" id="KW-1185">Reference proteome</keyword>
<keyword evidence="6" id="KW-0804">Transcription</keyword>
<evidence type="ECO:0000313" key="10">
    <source>
        <dbReference type="Proteomes" id="UP001157974"/>
    </source>
</evidence>
<evidence type="ECO:0000256" key="6">
    <source>
        <dbReference type="ARBA" id="ARBA00023163"/>
    </source>
</evidence>
<feature type="coiled-coil region" evidence="8">
    <location>
        <begin position="13"/>
        <end position="40"/>
    </location>
</feature>